<proteinExistence type="predicted"/>
<name>A0A7J9AYV4_9ROSI</name>
<sequence length="37" mass="3973">MAQPLDLKILPQPLDLIVQSLVAADEVRLGFLNGLNG</sequence>
<gene>
    <name evidence="1" type="ORF">Golax_023042</name>
</gene>
<evidence type="ECO:0000313" key="2">
    <source>
        <dbReference type="Proteomes" id="UP000593574"/>
    </source>
</evidence>
<keyword evidence="2" id="KW-1185">Reference proteome</keyword>
<dbReference type="EMBL" id="JABEZV010425521">
    <property type="protein sequence ID" value="MBA0729143.1"/>
    <property type="molecule type" value="Genomic_DNA"/>
</dbReference>
<evidence type="ECO:0000313" key="1">
    <source>
        <dbReference type="EMBL" id="MBA0729143.1"/>
    </source>
</evidence>
<accession>A0A7J9AYV4</accession>
<organism evidence="1 2">
    <name type="scientific">Gossypium laxum</name>
    <dbReference type="NCBI Taxonomy" id="34288"/>
    <lineage>
        <taxon>Eukaryota</taxon>
        <taxon>Viridiplantae</taxon>
        <taxon>Streptophyta</taxon>
        <taxon>Embryophyta</taxon>
        <taxon>Tracheophyta</taxon>
        <taxon>Spermatophyta</taxon>
        <taxon>Magnoliopsida</taxon>
        <taxon>eudicotyledons</taxon>
        <taxon>Gunneridae</taxon>
        <taxon>Pentapetalae</taxon>
        <taxon>rosids</taxon>
        <taxon>malvids</taxon>
        <taxon>Malvales</taxon>
        <taxon>Malvaceae</taxon>
        <taxon>Malvoideae</taxon>
        <taxon>Gossypium</taxon>
    </lineage>
</organism>
<dbReference type="Proteomes" id="UP000593574">
    <property type="component" value="Unassembled WGS sequence"/>
</dbReference>
<dbReference type="AlphaFoldDB" id="A0A7J9AYV4"/>
<protein>
    <submittedName>
        <fullName evidence="1">Uncharacterized protein</fullName>
    </submittedName>
</protein>
<reference evidence="1 2" key="1">
    <citation type="journal article" date="2019" name="Genome Biol. Evol.">
        <title>Insights into the evolution of the New World diploid cottons (Gossypium, subgenus Houzingenia) based on genome sequencing.</title>
        <authorList>
            <person name="Grover C.E."/>
            <person name="Arick M.A. 2nd"/>
            <person name="Thrash A."/>
            <person name="Conover J.L."/>
            <person name="Sanders W.S."/>
            <person name="Peterson D.G."/>
            <person name="Frelichowski J.E."/>
            <person name="Scheffler J.A."/>
            <person name="Scheffler B.E."/>
            <person name="Wendel J.F."/>
        </authorList>
    </citation>
    <scope>NUCLEOTIDE SEQUENCE [LARGE SCALE GENOMIC DNA]</scope>
    <source>
        <strain evidence="1">4</strain>
        <tissue evidence="1">Leaf</tissue>
    </source>
</reference>
<feature type="non-terminal residue" evidence="1">
    <location>
        <position position="37"/>
    </location>
</feature>
<comment type="caution">
    <text evidence="1">The sequence shown here is derived from an EMBL/GenBank/DDBJ whole genome shotgun (WGS) entry which is preliminary data.</text>
</comment>